<feature type="compositionally biased region" description="Polar residues" evidence="1">
    <location>
        <begin position="535"/>
        <end position="544"/>
    </location>
</feature>
<dbReference type="InterPro" id="IPR046833">
    <property type="entry name" value="ABC_N"/>
</dbReference>
<evidence type="ECO:0000313" key="6">
    <source>
        <dbReference type="Proteomes" id="UP001139887"/>
    </source>
</evidence>
<dbReference type="Pfam" id="PF20446">
    <property type="entry name" value="ABC_N"/>
    <property type="match status" value="1"/>
</dbReference>
<dbReference type="Pfam" id="PF09818">
    <property type="entry name" value="ABC_ATPase"/>
    <property type="match status" value="1"/>
</dbReference>
<keyword evidence="6" id="KW-1185">Reference proteome</keyword>
<protein>
    <recommendedName>
        <fullName evidence="7">ATPase</fullName>
    </recommendedName>
</protein>
<dbReference type="InterPro" id="IPR046834">
    <property type="entry name" value="ABC_ATPase_C"/>
</dbReference>
<evidence type="ECO:0000313" key="5">
    <source>
        <dbReference type="EMBL" id="KAJ2849297.1"/>
    </source>
</evidence>
<dbReference type="PANTHER" id="PTHR38149:SF1">
    <property type="entry name" value="ATPASE"/>
    <property type="match status" value="1"/>
</dbReference>
<dbReference type="PANTHER" id="PTHR38149">
    <property type="entry name" value="ATPASE"/>
    <property type="match status" value="1"/>
</dbReference>
<name>A0A9W8I6L2_9FUNG</name>
<gene>
    <name evidence="5" type="ORF">IWW36_002734</name>
</gene>
<proteinExistence type="predicted"/>
<evidence type="ECO:0008006" key="7">
    <source>
        <dbReference type="Google" id="ProtNLM"/>
    </source>
</evidence>
<comment type="caution">
    <text evidence="5">The sequence shown here is derived from an EMBL/GenBank/DDBJ whole genome shotgun (WGS) entry which is preliminary data.</text>
</comment>
<feature type="domain" description="ATPase of the ABC class N-terminal" evidence="3">
    <location>
        <begin position="50"/>
        <end position="216"/>
    </location>
</feature>
<accession>A0A9W8I6L2</accession>
<sequence>MSPERAIRGSFSGRGRGAYYKSRYGNKASKRELSAGNSAHMRNEYASRQQELFSLLDSLDNKQYGQYKQLTGKQFKFNEFLLVVDSVQSDAYAPPSRIRVQVDQKLAQFPASCYSTKVRSIASVHYLSQLAHKVLAKLNSSHGGSGGWHSAKGGTIAIDCPGQEVLERTSAAISNSMVEMRLTAALPAVGRTIIASAAEHMFLEVLPRMVEQVLLYNSVDSQKMHDLICSVEDQESLRQQLARKGLVAFIGNGSVLPRASGVSNLPLVSDDVVLFQSPSEMQVSFELPNQGVVSGMGIRQGVTLICGGGFNGKSTLLQAIERGVYNHVPGDGRELVVTDGAATKIKAEEGRFICKTNIRPFINNLPLGKDASAFSTSNASGSTSMAASIQEAIEINATALLFDEDTCATNFLVRDGRMQRLVSQESEPITPLISRVRELWETKGISSILVIGGCGDYLDVADTVISMHEYAPSDVTTKAKDIAKSMPVSIEDPQTEIGPTINRFVSVPKELTAHKSPKTKGFSIVFSPSSKLPGSFANATPKTNAETEEAKGEPEDSPELDLTALDQLVSVSQTRTIASIIHWMSQRSRRGTMRDLLSEISATELDSLHSGHGVVGNLARPRSVEIALAINRLRYAQIQS</sequence>
<feature type="region of interest" description="Disordered" evidence="1">
    <location>
        <begin position="535"/>
        <end position="558"/>
    </location>
</feature>
<evidence type="ECO:0000259" key="3">
    <source>
        <dbReference type="Pfam" id="PF20446"/>
    </source>
</evidence>
<evidence type="ECO:0000256" key="1">
    <source>
        <dbReference type="SAM" id="MobiDB-lite"/>
    </source>
</evidence>
<evidence type="ECO:0000259" key="2">
    <source>
        <dbReference type="Pfam" id="PF09818"/>
    </source>
</evidence>
<reference evidence="5" key="1">
    <citation type="submission" date="2022-07" db="EMBL/GenBank/DDBJ databases">
        <title>Phylogenomic reconstructions and comparative analyses of Kickxellomycotina fungi.</title>
        <authorList>
            <person name="Reynolds N.K."/>
            <person name="Stajich J.E."/>
            <person name="Barry K."/>
            <person name="Grigoriev I.V."/>
            <person name="Crous P."/>
            <person name="Smith M.E."/>
        </authorList>
    </citation>
    <scope>NUCLEOTIDE SEQUENCE</scope>
    <source>
        <strain evidence="5">NRRL 1566</strain>
    </source>
</reference>
<dbReference type="AlphaFoldDB" id="A0A9W8I6L2"/>
<dbReference type="EMBL" id="JANBUW010000088">
    <property type="protein sequence ID" value="KAJ2849297.1"/>
    <property type="molecule type" value="Genomic_DNA"/>
</dbReference>
<dbReference type="OrthoDB" id="189459at2759"/>
<feature type="domain" description="MRB1590-like C-terminal" evidence="4">
    <location>
        <begin position="559"/>
        <end position="638"/>
    </location>
</feature>
<organism evidence="5 6">
    <name type="scientific">Coemansia brasiliensis</name>
    <dbReference type="NCBI Taxonomy" id="2650707"/>
    <lineage>
        <taxon>Eukaryota</taxon>
        <taxon>Fungi</taxon>
        <taxon>Fungi incertae sedis</taxon>
        <taxon>Zoopagomycota</taxon>
        <taxon>Kickxellomycotina</taxon>
        <taxon>Kickxellomycetes</taxon>
        <taxon>Kickxellales</taxon>
        <taxon>Kickxellaceae</taxon>
        <taxon>Coemansia</taxon>
    </lineage>
</organism>
<feature type="domain" description="ATPase of the ABC class C-terminal" evidence="2">
    <location>
        <begin position="222"/>
        <end position="494"/>
    </location>
</feature>
<dbReference type="InterPro" id="IPR049069">
    <property type="entry name" value="MRB1590-like_C"/>
</dbReference>
<dbReference type="Pfam" id="PF21117">
    <property type="entry name" value="MRB1590_C"/>
    <property type="match status" value="1"/>
</dbReference>
<dbReference type="InterPro" id="IPR019195">
    <property type="entry name" value="ABC_ATPase_put"/>
</dbReference>
<evidence type="ECO:0000259" key="4">
    <source>
        <dbReference type="Pfam" id="PF21117"/>
    </source>
</evidence>
<dbReference type="Proteomes" id="UP001139887">
    <property type="component" value="Unassembled WGS sequence"/>
</dbReference>